<evidence type="ECO:0000256" key="5">
    <source>
        <dbReference type="ARBA" id="ARBA00022692"/>
    </source>
</evidence>
<evidence type="ECO:0000256" key="7">
    <source>
        <dbReference type="ARBA" id="ARBA00023136"/>
    </source>
</evidence>
<comment type="caution">
    <text evidence="9">The sequence shown here is derived from an EMBL/GenBank/DDBJ whole genome shotgun (WGS) entry which is preliminary data.</text>
</comment>
<keyword evidence="5" id="KW-0812">Transmembrane</keyword>
<evidence type="ECO:0000313" key="9">
    <source>
        <dbReference type="EMBL" id="RST99041.1"/>
    </source>
</evidence>
<dbReference type="GO" id="GO:0008982">
    <property type="term" value="F:protein-N(PI)-phosphohistidine-sugar phosphotransferase activity"/>
    <property type="evidence" value="ECO:0007669"/>
    <property type="project" value="InterPro"/>
</dbReference>
<dbReference type="Proteomes" id="UP000288197">
    <property type="component" value="Unassembled WGS sequence"/>
</dbReference>
<proteinExistence type="predicted"/>
<evidence type="ECO:0000256" key="3">
    <source>
        <dbReference type="ARBA" id="ARBA00022475"/>
    </source>
</evidence>
<dbReference type="EMBL" id="NGJX01000017">
    <property type="protein sequence ID" value="RST99041.1"/>
    <property type="molecule type" value="Genomic_DNA"/>
</dbReference>
<evidence type="ECO:0000256" key="2">
    <source>
        <dbReference type="ARBA" id="ARBA00022448"/>
    </source>
</evidence>
<dbReference type="GO" id="GO:0009401">
    <property type="term" value="P:phosphoenolpyruvate-dependent sugar phosphotransferase system"/>
    <property type="evidence" value="ECO:0007669"/>
    <property type="project" value="InterPro"/>
</dbReference>
<sequence>MKMVDQNSSNNKMSVKVFFNKLLAGTAQGTIIALIPNAVLGAILKYFADVTIIQQIIHAALIFQVATPLIIAALIAKQFDLTPPKMMMVGGAAFAGSGVIKFNPEVGGFVAAGTGDIINIMLTASIAVLMMMWIDNKFGSVEIIALPIVVGIGAGVLGMLAYPYVTQITVAIGNVINNFTEFQPVVMSILIACSFAMLIISPITTVGIGLAIQLNGVSAGAAAMGIAATTVVLVINSWKVNESGVTLAVALGGMKMMMPNLFKYPIILLPILVTATVSAIPVSLFNISGTPNSAGFGLVGLVGPLASLDAGLNFVLLIICWFVVPIAAGLISKVIFEKMFKVYDSSIVFKYQG</sequence>
<dbReference type="InterPro" id="IPR003352">
    <property type="entry name" value="PTS_EIIC"/>
</dbReference>
<keyword evidence="10" id="KW-1185">Reference proteome</keyword>
<keyword evidence="7" id="KW-0472">Membrane</keyword>
<feature type="domain" description="Phosphotransferase system EIIC" evidence="8">
    <location>
        <begin position="21"/>
        <end position="346"/>
    </location>
</feature>
<evidence type="ECO:0000256" key="4">
    <source>
        <dbReference type="ARBA" id="ARBA00022597"/>
    </source>
</evidence>
<keyword evidence="4" id="KW-0762">Sugar transport</keyword>
<gene>
    <name evidence="9" type="ORF">CBF32_12440</name>
</gene>
<dbReference type="AlphaFoldDB" id="A0A369AM56"/>
<dbReference type="Pfam" id="PF13303">
    <property type="entry name" value="PTS_EIIC_2"/>
    <property type="match status" value="1"/>
</dbReference>
<evidence type="ECO:0000256" key="1">
    <source>
        <dbReference type="ARBA" id="ARBA00004651"/>
    </source>
</evidence>
<keyword evidence="3" id="KW-1003">Cell membrane</keyword>
<comment type="subcellular location">
    <subcellularLocation>
        <location evidence="1">Cell membrane</location>
        <topology evidence="1">Multi-pass membrane protein</topology>
    </subcellularLocation>
</comment>
<organism evidence="9 10">
    <name type="scientific">Vagococcus fluvialis</name>
    <dbReference type="NCBI Taxonomy" id="2738"/>
    <lineage>
        <taxon>Bacteria</taxon>
        <taxon>Bacillati</taxon>
        <taxon>Bacillota</taxon>
        <taxon>Bacilli</taxon>
        <taxon>Lactobacillales</taxon>
        <taxon>Enterococcaceae</taxon>
        <taxon>Vagococcus</taxon>
    </lineage>
</organism>
<evidence type="ECO:0000256" key="6">
    <source>
        <dbReference type="ARBA" id="ARBA00022989"/>
    </source>
</evidence>
<protein>
    <recommendedName>
        <fullName evidence="8">Phosphotransferase system EIIC domain-containing protein</fullName>
    </recommendedName>
</protein>
<evidence type="ECO:0000259" key="8">
    <source>
        <dbReference type="Pfam" id="PF13303"/>
    </source>
</evidence>
<reference evidence="9 10" key="1">
    <citation type="submission" date="2017-05" db="EMBL/GenBank/DDBJ databases">
        <title>Vagococcus spp. assemblies.</title>
        <authorList>
            <person name="Gulvik C.A."/>
        </authorList>
    </citation>
    <scope>NUCLEOTIDE SEQUENCE [LARGE SCALE GENOMIC DNA]</scope>
    <source>
        <strain evidence="9 10">NCFB 2497</strain>
    </source>
</reference>
<keyword evidence="6" id="KW-1133">Transmembrane helix</keyword>
<keyword evidence="2" id="KW-0813">Transport</keyword>
<dbReference type="GO" id="GO:0005886">
    <property type="term" value="C:plasma membrane"/>
    <property type="evidence" value="ECO:0007669"/>
    <property type="project" value="UniProtKB-SubCell"/>
</dbReference>
<evidence type="ECO:0000313" key="10">
    <source>
        <dbReference type="Proteomes" id="UP000288197"/>
    </source>
</evidence>
<accession>A0A369AM56</accession>
<name>A0A369AM56_9ENTE</name>